<dbReference type="Proteomes" id="UP000765509">
    <property type="component" value="Unassembled WGS sequence"/>
</dbReference>
<sequence>MASFQAYQDYKTHQEPFRKMVGTGLSLEEKPVNQSTIPNQHQLAPPPVIVEEQEEWEVAQGLDSKLKRGKLWYLLEWKEFSEDTERTTLEPASSLTSSPDLVKDYHSLYLEKPGPNTSRV</sequence>
<proteinExistence type="predicted"/>
<dbReference type="InterPro" id="IPR016197">
    <property type="entry name" value="Chromo-like_dom_sf"/>
</dbReference>
<dbReference type="InterPro" id="IPR000953">
    <property type="entry name" value="Chromo/chromo_shadow_dom"/>
</dbReference>
<comment type="caution">
    <text evidence="2">The sequence shown here is derived from an EMBL/GenBank/DDBJ whole genome shotgun (WGS) entry which is preliminary data.</text>
</comment>
<feature type="domain" description="Chromo" evidence="1">
    <location>
        <begin position="56"/>
        <end position="117"/>
    </location>
</feature>
<evidence type="ECO:0000313" key="2">
    <source>
        <dbReference type="EMBL" id="MBW0506649.1"/>
    </source>
</evidence>
<dbReference type="EMBL" id="AVOT02019212">
    <property type="protein sequence ID" value="MBW0506649.1"/>
    <property type="molecule type" value="Genomic_DNA"/>
</dbReference>
<dbReference type="PROSITE" id="PS50013">
    <property type="entry name" value="CHROMO_2"/>
    <property type="match status" value="1"/>
</dbReference>
<dbReference type="SUPFAM" id="SSF54160">
    <property type="entry name" value="Chromo domain-like"/>
    <property type="match status" value="1"/>
</dbReference>
<evidence type="ECO:0000313" key="3">
    <source>
        <dbReference type="Proteomes" id="UP000765509"/>
    </source>
</evidence>
<organism evidence="2 3">
    <name type="scientific">Austropuccinia psidii MF-1</name>
    <dbReference type="NCBI Taxonomy" id="1389203"/>
    <lineage>
        <taxon>Eukaryota</taxon>
        <taxon>Fungi</taxon>
        <taxon>Dikarya</taxon>
        <taxon>Basidiomycota</taxon>
        <taxon>Pucciniomycotina</taxon>
        <taxon>Pucciniomycetes</taxon>
        <taxon>Pucciniales</taxon>
        <taxon>Sphaerophragmiaceae</taxon>
        <taxon>Austropuccinia</taxon>
    </lineage>
</organism>
<dbReference type="GO" id="GO:0006338">
    <property type="term" value="P:chromatin remodeling"/>
    <property type="evidence" value="ECO:0007669"/>
    <property type="project" value="UniProtKB-ARBA"/>
</dbReference>
<gene>
    <name evidence="2" type="ORF">O181_046364</name>
</gene>
<dbReference type="CDD" id="cd00024">
    <property type="entry name" value="CD_CSD"/>
    <property type="match status" value="1"/>
</dbReference>
<evidence type="ECO:0000259" key="1">
    <source>
        <dbReference type="PROSITE" id="PS50013"/>
    </source>
</evidence>
<accession>A0A9Q3HL62</accession>
<keyword evidence="3" id="KW-1185">Reference proteome</keyword>
<dbReference type="AlphaFoldDB" id="A0A9Q3HL62"/>
<protein>
    <recommendedName>
        <fullName evidence="1">Chromo domain-containing protein</fullName>
    </recommendedName>
</protein>
<reference evidence="2" key="1">
    <citation type="submission" date="2021-03" db="EMBL/GenBank/DDBJ databases">
        <title>Draft genome sequence of rust myrtle Austropuccinia psidii MF-1, a brazilian biotype.</title>
        <authorList>
            <person name="Quecine M.C."/>
            <person name="Pachon D.M.R."/>
            <person name="Bonatelli M.L."/>
            <person name="Correr F.H."/>
            <person name="Franceschini L.M."/>
            <person name="Leite T.F."/>
            <person name="Margarido G.R.A."/>
            <person name="Almeida C.A."/>
            <person name="Ferrarezi J.A."/>
            <person name="Labate C.A."/>
        </authorList>
    </citation>
    <scope>NUCLEOTIDE SEQUENCE</scope>
    <source>
        <strain evidence="2">MF-1</strain>
    </source>
</reference>
<name>A0A9Q3HL62_9BASI</name>
<dbReference type="Gene3D" id="2.40.50.40">
    <property type="match status" value="1"/>
</dbReference>